<organism evidence="2 3">
    <name type="scientific">Lasius platythorax</name>
    <dbReference type="NCBI Taxonomy" id="488582"/>
    <lineage>
        <taxon>Eukaryota</taxon>
        <taxon>Metazoa</taxon>
        <taxon>Ecdysozoa</taxon>
        <taxon>Arthropoda</taxon>
        <taxon>Hexapoda</taxon>
        <taxon>Insecta</taxon>
        <taxon>Pterygota</taxon>
        <taxon>Neoptera</taxon>
        <taxon>Endopterygota</taxon>
        <taxon>Hymenoptera</taxon>
        <taxon>Apocrita</taxon>
        <taxon>Aculeata</taxon>
        <taxon>Formicoidea</taxon>
        <taxon>Formicidae</taxon>
        <taxon>Formicinae</taxon>
        <taxon>Lasius</taxon>
        <taxon>Lasius</taxon>
    </lineage>
</organism>
<proteinExistence type="predicted"/>
<reference evidence="2" key="1">
    <citation type="submission" date="2024-04" db="EMBL/GenBank/DDBJ databases">
        <authorList>
            <consortium name="Molecular Ecology Group"/>
        </authorList>
    </citation>
    <scope>NUCLEOTIDE SEQUENCE</scope>
</reference>
<name>A0AAV2NUF0_9HYME</name>
<feature type="region of interest" description="Disordered" evidence="1">
    <location>
        <begin position="39"/>
        <end position="68"/>
    </location>
</feature>
<sequence>MLDENELCRNINNVWGNLYWRTTCQLSPKTDQQRFLSRRIERQKQPASSEMSETFKKRTSTKPSFILR</sequence>
<keyword evidence="3" id="KW-1185">Reference proteome</keyword>
<dbReference type="Proteomes" id="UP001497644">
    <property type="component" value="Chromosome 5"/>
</dbReference>
<gene>
    <name evidence="2" type="ORF">LPLAT_LOCUS9771</name>
</gene>
<protein>
    <submittedName>
        <fullName evidence="2">Uncharacterized protein</fullName>
    </submittedName>
</protein>
<dbReference type="EMBL" id="OZ034828">
    <property type="protein sequence ID" value="CAL1684066.1"/>
    <property type="molecule type" value="Genomic_DNA"/>
</dbReference>
<evidence type="ECO:0000256" key="1">
    <source>
        <dbReference type="SAM" id="MobiDB-lite"/>
    </source>
</evidence>
<evidence type="ECO:0000313" key="2">
    <source>
        <dbReference type="EMBL" id="CAL1684066.1"/>
    </source>
</evidence>
<dbReference type="AlphaFoldDB" id="A0AAV2NUF0"/>
<evidence type="ECO:0000313" key="3">
    <source>
        <dbReference type="Proteomes" id="UP001497644"/>
    </source>
</evidence>
<accession>A0AAV2NUF0</accession>